<dbReference type="EMBL" id="GGEC01035777">
    <property type="protein sequence ID" value="MBX16261.1"/>
    <property type="molecule type" value="Transcribed_RNA"/>
</dbReference>
<reference evidence="2" key="1">
    <citation type="submission" date="2018-02" db="EMBL/GenBank/DDBJ databases">
        <title>Rhizophora mucronata_Transcriptome.</title>
        <authorList>
            <person name="Meera S.P."/>
            <person name="Sreeshan A."/>
            <person name="Augustine A."/>
        </authorList>
    </citation>
    <scope>NUCLEOTIDE SEQUENCE</scope>
    <source>
        <tissue evidence="2">Leaf</tissue>
    </source>
</reference>
<feature type="region of interest" description="Disordered" evidence="1">
    <location>
        <begin position="1"/>
        <end position="28"/>
    </location>
</feature>
<dbReference type="AlphaFoldDB" id="A0A2P2LE56"/>
<sequence length="67" mass="7438">MMNLRKTKRKMETGRTGGKTMTTEKKQTMKRNLKSLVCCVCSVAPSTVPATNCSNTVVCFTSSIFRD</sequence>
<organism evidence="2">
    <name type="scientific">Rhizophora mucronata</name>
    <name type="common">Asiatic mangrove</name>
    <dbReference type="NCBI Taxonomy" id="61149"/>
    <lineage>
        <taxon>Eukaryota</taxon>
        <taxon>Viridiplantae</taxon>
        <taxon>Streptophyta</taxon>
        <taxon>Embryophyta</taxon>
        <taxon>Tracheophyta</taxon>
        <taxon>Spermatophyta</taxon>
        <taxon>Magnoliopsida</taxon>
        <taxon>eudicotyledons</taxon>
        <taxon>Gunneridae</taxon>
        <taxon>Pentapetalae</taxon>
        <taxon>rosids</taxon>
        <taxon>fabids</taxon>
        <taxon>Malpighiales</taxon>
        <taxon>Rhizophoraceae</taxon>
        <taxon>Rhizophora</taxon>
    </lineage>
</organism>
<protein>
    <submittedName>
        <fullName evidence="2">Uncharacterized protein</fullName>
    </submittedName>
</protein>
<dbReference type="EMBL" id="GGEC01035772">
    <property type="protein sequence ID" value="MBX16256.1"/>
    <property type="molecule type" value="Transcribed_RNA"/>
</dbReference>
<name>A0A2P2LE56_RHIMU</name>
<evidence type="ECO:0000313" key="2">
    <source>
        <dbReference type="EMBL" id="MBX16261.1"/>
    </source>
</evidence>
<proteinExistence type="predicted"/>
<accession>A0A2P2LE56</accession>
<evidence type="ECO:0000256" key="1">
    <source>
        <dbReference type="SAM" id="MobiDB-lite"/>
    </source>
</evidence>